<dbReference type="PRINTS" id="PR00205">
    <property type="entry name" value="CADHERIN"/>
</dbReference>
<dbReference type="SUPFAM" id="SSF51120">
    <property type="entry name" value="beta-Roll"/>
    <property type="match status" value="1"/>
</dbReference>
<dbReference type="SMART" id="SM00112">
    <property type="entry name" value="CA"/>
    <property type="match status" value="1"/>
</dbReference>
<dbReference type="InterPro" id="IPR001343">
    <property type="entry name" value="Hemolysn_Ca-bd"/>
</dbReference>
<dbReference type="Pfam" id="PF00353">
    <property type="entry name" value="HemolysinCabind"/>
    <property type="match status" value="2"/>
</dbReference>
<dbReference type="PRINTS" id="PR00313">
    <property type="entry name" value="CABNDNGRPT"/>
</dbReference>
<comment type="caution">
    <text evidence="4">The sequence shown here is derived from an EMBL/GenBank/DDBJ whole genome shotgun (WGS) entry which is preliminary data.</text>
</comment>
<dbReference type="PROSITE" id="PS00330">
    <property type="entry name" value="HEMOLYSIN_CALCIUM"/>
    <property type="match status" value="2"/>
</dbReference>
<feature type="domain" description="Cadherin" evidence="3">
    <location>
        <begin position="254"/>
        <end position="346"/>
    </location>
</feature>
<organism evidence="4 5">
    <name type="scientific">Microvirga lupini</name>
    <dbReference type="NCBI Taxonomy" id="420324"/>
    <lineage>
        <taxon>Bacteria</taxon>
        <taxon>Pseudomonadati</taxon>
        <taxon>Pseudomonadota</taxon>
        <taxon>Alphaproteobacteria</taxon>
        <taxon>Hyphomicrobiales</taxon>
        <taxon>Methylobacteriaceae</taxon>
        <taxon>Microvirga</taxon>
    </lineage>
</organism>
<dbReference type="Pfam" id="PF00028">
    <property type="entry name" value="Cadherin"/>
    <property type="match status" value="1"/>
</dbReference>
<feature type="domain" description="Cadherin" evidence="3">
    <location>
        <begin position="353"/>
        <end position="457"/>
    </location>
</feature>
<evidence type="ECO:0000256" key="2">
    <source>
        <dbReference type="ARBA" id="ARBA00022525"/>
    </source>
</evidence>
<dbReference type="RefSeq" id="WP_183447487.1">
    <property type="nucleotide sequence ID" value="NZ_JACHWB010000001.1"/>
</dbReference>
<accession>A0A7W4VII7</accession>
<protein>
    <submittedName>
        <fullName evidence="4">Ca2+-binding RTX toxin-like protein</fullName>
    </submittedName>
</protein>
<proteinExistence type="predicted"/>
<dbReference type="PANTHER" id="PTHR38340:SF1">
    <property type="entry name" value="S-LAYER PROTEIN"/>
    <property type="match status" value="1"/>
</dbReference>
<dbReference type="InterPro" id="IPR018511">
    <property type="entry name" value="Hemolysin-typ_Ca-bd_CS"/>
</dbReference>
<dbReference type="GO" id="GO:0005509">
    <property type="term" value="F:calcium ion binding"/>
    <property type="evidence" value="ECO:0007669"/>
    <property type="project" value="InterPro"/>
</dbReference>
<gene>
    <name evidence="4" type="ORF">FHR70_000900</name>
</gene>
<dbReference type="EMBL" id="JACHWB010000001">
    <property type="protein sequence ID" value="MBB3017860.1"/>
    <property type="molecule type" value="Genomic_DNA"/>
</dbReference>
<dbReference type="InterPro" id="IPR002126">
    <property type="entry name" value="Cadherin-like_dom"/>
</dbReference>
<dbReference type="InterPro" id="IPR015919">
    <property type="entry name" value="Cadherin-like_sf"/>
</dbReference>
<evidence type="ECO:0000313" key="4">
    <source>
        <dbReference type="EMBL" id="MBB3017860.1"/>
    </source>
</evidence>
<dbReference type="Gene3D" id="2.60.40.60">
    <property type="entry name" value="Cadherins"/>
    <property type="match status" value="1"/>
</dbReference>
<dbReference type="Gene3D" id="2.150.10.10">
    <property type="entry name" value="Serralysin-like metalloprotease, C-terminal"/>
    <property type="match status" value="2"/>
</dbReference>
<name>A0A7W4VII7_9HYPH</name>
<evidence type="ECO:0000256" key="1">
    <source>
        <dbReference type="ARBA" id="ARBA00004613"/>
    </source>
</evidence>
<dbReference type="GO" id="GO:0007156">
    <property type="term" value="P:homophilic cell adhesion via plasma membrane adhesion molecules"/>
    <property type="evidence" value="ECO:0007669"/>
    <property type="project" value="InterPro"/>
</dbReference>
<reference evidence="4 5" key="1">
    <citation type="submission" date="2020-08" db="EMBL/GenBank/DDBJ databases">
        <title>The Agave Microbiome: Exploring the role of microbial communities in plant adaptations to desert environments.</title>
        <authorList>
            <person name="Partida-Martinez L.P."/>
        </authorList>
    </citation>
    <scope>NUCLEOTIDE SEQUENCE [LARGE SCALE GENOMIC DNA]</scope>
    <source>
        <strain evidence="4 5">AT3.9</strain>
    </source>
</reference>
<evidence type="ECO:0000259" key="3">
    <source>
        <dbReference type="PROSITE" id="PS50268"/>
    </source>
</evidence>
<keyword evidence="5" id="KW-1185">Reference proteome</keyword>
<evidence type="ECO:0000313" key="5">
    <source>
        <dbReference type="Proteomes" id="UP000532010"/>
    </source>
</evidence>
<dbReference type="Proteomes" id="UP000532010">
    <property type="component" value="Unassembled WGS sequence"/>
</dbReference>
<dbReference type="CDD" id="cd11304">
    <property type="entry name" value="Cadherin_repeat"/>
    <property type="match status" value="1"/>
</dbReference>
<sequence>MTSRPGGGWIVTWTDIATARVVQKVYDGPEDTGKEIVVGNVGAIGVSVPNVTILAGGGWVVTWLGDMSGEQGIIQQVYNANGTAKDDPAVVKAGDFSLLFHCVTGLADDMWVVAWSEDGKIVQQLYNADGSKNGSEIVVPAVPGVTGTVTDLTALGGGGWIVTWLGMDGNGQSYVYQQIYDADGATGERGSPISSAAGSSTTLSATTTQLANGEWVVVWDGDGRAIGDQDDVGIFFQRFRMLGTAPTDIELSGVTIDENSEPGTKIGTLSATDEDPGDTLTFSLLDDAGGMFAIENGKLVLKARGVLDAEGTKTYRIEVKVEDDDGLSYTQEFTITVNDVNENPKGIGIDGGEVLDNVAAGTRIATLTTADPDAGDQDPSDFTYSFVTDRSGTTPATSDLFVIQGDQINLKVGKGSLPPGAYSFWVKTTDDGGLSYVRPVTLTITASGEVFPQEPDVVPPPLKEVFDGTSGSDTLTGNEIANIINGWAGNDRLYGLTGDDKLYGGAGNDILYGNEGNDLLAGGLGKDKLYGGSGKDIFLFDSAVKKGQFDQIMDFSSKDDTLQFSLSALKSFKIKAFKKGKLNKKFFTLDDKAEDKNDYLVYNKKKGVVLLDSDGSGGKKAIEILKIKPGTKLAADDFVFI</sequence>
<dbReference type="PROSITE" id="PS50268">
    <property type="entry name" value="CADHERIN_2"/>
    <property type="match status" value="2"/>
</dbReference>
<dbReference type="PANTHER" id="PTHR38340">
    <property type="entry name" value="S-LAYER PROTEIN"/>
    <property type="match status" value="1"/>
</dbReference>
<dbReference type="InterPro" id="IPR011049">
    <property type="entry name" value="Serralysin-like_metalloprot_C"/>
</dbReference>
<dbReference type="InterPro" id="IPR050557">
    <property type="entry name" value="RTX_toxin/Mannuronan_C5-epim"/>
</dbReference>
<dbReference type="GO" id="GO:0016020">
    <property type="term" value="C:membrane"/>
    <property type="evidence" value="ECO:0007669"/>
    <property type="project" value="InterPro"/>
</dbReference>
<dbReference type="GO" id="GO:0005576">
    <property type="term" value="C:extracellular region"/>
    <property type="evidence" value="ECO:0007669"/>
    <property type="project" value="UniProtKB-SubCell"/>
</dbReference>
<keyword evidence="2" id="KW-0964">Secreted</keyword>
<dbReference type="AlphaFoldDB" id="A0A7W4VII7"/>
<dbReference type="SUPFAM" id="SSF49313">
    <property type="entry name" value="Cadherin-like"/>
    <property type="match status" value="2"/>
</dbReference>
<comment type="subcellular location">
    <subcellularLocation>
        <location evidence="1">Secreted</location>
    </subcellularLocation>
</comment>